<comment type="caution">
    <text evidence="1">The sequence shown here is derived from an EMBL/GenBank/DDBJ whole genome shotgun (WGS) entry which is preliminary data.</text>
</comment>
<proteinExistence type="predicted"/>
<reference evidence="2" key="1">
    <citation type="journal article" date="2019" name="Int. J. Syst. Evol. Microbiol.">
        <title>The Global Catalogue of Microorganisms (GCM) 10K type strain sequencing project: providing services to taxonomists for standard genome sequencing and annotation.</title>
        <authorList>
            <consortium name="The Broad Institute Genomics Platform"/>
            <consortium name="The Broad Institute Genome Sequencing Center for Infectious Disease"/>
            <person name="Wu L."/>
            <person name="Ma J."/>
        </authorList>
    </citation>
    <scope>NUCLEOTIDE SEQUENCE [LARGE SCALE GENOMIC DNA]</scope>
    <source>
        <strain evidence="2">CGMCC 1.12989</strain>
    </source>
</reference>
<evidence type="ECO:0000313" key="2">
    <source>
        <dbReference type="Proteomes" id="UP001595828"/>
    </source>
</evidence>
<keyword evidence="2" id="KW-1185">Reference proteome</keyword>
<accession>A0ABV8RLD4</accession>
<evidence type="ECO:0008006" key="3">
    <source>
        <dbReference type="Google" id="ProtNLM"/>
    </source>
</evidence>
<evidence type="ECO:0000313" key="1">
    <source>
        <dbReference type="EMBL" id="MFC4293504.1"/>
    </source>
</evidence>
<dbReference type="RefSeq" id="WP_379536999.1">
    <property type="nucleotide sequence ID" value="NZ_JBHSDR010000003.1"/>
</dbReference>
<protein>
    <recommendedName>
        <fullName evidence="3">Polyhydroxyalkanoic acid system protein</fullName>
    </recommendedName>
</protein>
<dbReference type="Proteomes" id="UP001595828">
    <property type="component" value="Unassembled WGS sequence"/>
</dbReference>
<sequence length="98" mass="10780">MRIAIPHTLGKNEVRRRLKARSGEIAGFIPGGMADVRTEWPSDDRMTMAISAMGQKMGAQIDVEETQLVFVVDLPPALSFVEPMVAAAIREKGMKLLK</sequence>
<organism evidence="1 2">
    <name type="scientific">Novosphingobium tardum</name>
    <dbReference type="NCBI Taxonomy" id="1538021"/>
    <lineage>
        <taxon>Bacteria</taxon>
        <taxon>Pseudomonadati</taxon>
        <taxon>Pseudomonadota</taxon>
        <taxon>Alphaproteobacteria</taxon>
        <taxon>Sphingomonadales</taxon>
        <taxon>Sphingomonadaceae</taxon>
        <taxon>Novosphingobium</taxon>
    </lineage>
</organism>
<gene>
    <name evidence="1" type="ORF">ACFO0A_00370</name>
</gene>
<dbReference type="EMBL" id="JBHSDR010000003">
    <property type="protein sequence ID" value="MFC4293504.1"/>
    <property type="molecule type" value="Genomic_DNA"/>
</dbReference>
<name>A0ABV8RLD4_9SPHN</name>